<proteinExistence type="predicted"/>
<dbReference type="InterPro" id="IPR029026">
    <property type="entry name" value="tRNA_m1G_MTases_N"/>
</dbReference>
<name>A0A4P6FFF8_9MICO</name>
<accession>A0A4P6FFF8</accession>
<dbReference type="SUPFAM" id="SSF75217">
    <property type="entry name" value="alpha/beta knot"/>
    <property type="match status" value="1"/>
</dbReference>
<dbReference type="GO" id="GO:0006396">
    <property type="term" value="P:RNA processing"/>
    <property type="evidence" value="ECO:0007669"/>
    <property type="project" value="InterPro"/>
</dbReference>
<keyword evidence="6" id="KW-1185">Reference proteome</keyword>
<dbReference type="AlphaFoldDB" id="A0A4P6FFF8"/>
<dbReference type="GO" id="GO:0032259">
    <property type="term" value="P:methylation"/>
    <property type="evidence" value="ECO:0007669"/>
    <property type="project" value="UniProtKB-KW"/>
</dbReference>
<organism evidence="5 6">
    <name type="scientific">Xylanimonas protaetiae</name>
    <dbReference type="NCBI Taxonomy" id="2509457"/>
    <lineage>
        <taxon>Bacteria</taxon>
        <taxon>Bacillati</taxon>
        <taxon>Actinomycetota</taxon>
        <taxon>Actinomycetes</taxon>
        <taxon>Micrococcales</taxon>
        <taxon>Promicromonosporaceae</taxon>
        <taxon>Xylanimonas</taxon>
    </lineage>
</organism>
<evidence type="ECO:0000313" key="6">
    <source>
        <dbReference type="Proteomes" id="UP000292118"/>
    </source>
</evidence>
<feature type="region of interest" description="Disordered" evidence="3">
    <location>
        <begin position="1"/>
        <end position="26"/>
    </location>
</feature>
<dbReference type="Pfam" id="PF00588">
    <property type="entry name" value="SpoU_methylase"/>
    <property type="match status" value="1"/>
</dbReference>
<gene>
    <name evidence="5" type="ORF">ET471_04130</name>
</gene>
<evidence type="ECO:0000256" key="1">
    <source>
        <dbReference type="ARBA" id="ARBA00022603"/>
    </source>
</evidence>
<dbReference type="Gene3D" id="3.40.1280.10">
    <property type="match status" value="1"/>
</dbReference>
<reference evidence="5 6" key="1">
    <citation type="submission" date="2019-01" db="EMBL/GenBank/DDBJ databases">
        <title>Genome sequencing of strain FW10M-9.</title>
        <authorList>
            <person name="Heo J."/>
            <person name="Kim S.-J."/>
            <person name="Kim J.-S."/>
            <person name="Hong S.-B."/>
            <person name="Kwon S.-W."/>
        </authorList>
    </citation>
    <scope>NUCLEOTIDE SEQUENCE [LARGE SCALE GENOMIC DNA]</scope>
    <source>
        <strain evidence="5 6">FW10M-9</strain>
    </source>
</reference>
<evidence type="ECO:0000259" key="4">
    <source>
        <dbReference type="Pfam" id="PF00588"/>
    </source>
</evidence>
<sequence>MPERLPEVEEATASTAAPGALATADHRAEVGVGPWEGEWPSGARWDTDLLAHGDRRNVADEFRYWTVDAIVAALDARRDPARELHVAIENWAHDLNIGSVVRTANAYNVAGVHIVGRRRWNKRGAMVTDRYLHVHHHPDADHLASWAAERGLTLVGVDNVAGSVPIEGRALPSRAVLVLGQESTGLTPQAQAACDVVVHVTQHGSTRSLNASAAGAIAMFAWALQHATP</sequence>
<feature type="domain" description="tRNA/rRNA methyltransferase SpoU type" evidence="4">
    <location>
        <begin position="84"/>
        <end position="220"/>
    </location>
</feature>
<evidence type="ECO:0000256" key="2">
    <source>
        <dbReference type="ARBA" id="ARBA00022679"/>
    </source>
</evidence>
<dbReference type="InterPro" id="IPR001537">
    <property type="entry name" value="SpoU_MeTrfase"/>
</dbReference>
<evidence type="ECO:0000313" key="5">
    <source>
        <dbReference type="EMBL" id="QAY69328.1"/>
    </source>
</evidence>
<dbReference type="GO" id="GO:0008173">
    <property type="term" value="F:RNA methyltransferase activity"/>
    <property type="evidence" value="ECO:0007669"/>
    <property type="project" value="InterPro"/>
</dbReference>
<dbReference type="RefSeq" id="WP_129186728.1">
    <property type="nucleotide sequence ID" value="NZ_CP035493.1"/>
</dbReference>
<dbReference type="EMBL" id="CP035493">
    <property type="protein sequence ID" value="QAY69328.1"/>
    <property type="molecule type" value="Genomic_DNA"/>
</dbReference>
<dbReference type="InterPro" id="IPR029028">
    <property type="entry name" value="Alpha/beta_knot_MTases"/>
</dbReference>
<keyword evidence="1 5" id="KW-0489">Methyltransferase</keyword>
<dbReference type="CDD" id="cd18096">
    <property type="entry name" value="SpoU-like"/>
    <property type="match status" value="1"/>
</dbReference>
<dbReference type="PANTHER" id="PTHR43191:SF2">
    <property type="entry name" value="RRNA METHYLTRANSFERASE 3, MITOCHONDRIAL"/>
    <property type="match status" value="1"/>
</dbReference>
<dbReference type="PANTHER" id="PTHR43191">
    <property type="entry name" value="RRNA METHYLTRANSFERASE 3"/>
    <property type="match status" value="1"/>
</dbReference>
<feature type="compositionally biased region" description="Low complexity" evidence="3">
    <location>
        <begin position="11"/>
        <end position="23"/>
    </location>
</feature>
<keyword evidence="2 5" id="KW-0808">Transferase</keyword>
<dbReference type="Proteomes" id="UP000292118">
    <property type="component" value="Chromosome"/>
</dbReference>
<dbReference type="KEGG" id="xya:ET471_04130"/>
<dbReference type="OrthoDB" id="9786891at2"/>
<evidence type="ECO:0000256" key="3">
    <source>
        <dbReference type="SAM" id="MobiDB-lite"/>
    </source>
</evidence>
<dbReference type="InterPro" id="IPR051259">
    <property type="entry name" value="rRNA_Methyltransferase"/>
</dbReference>
<protein>
    <submittedName>
        <fullName evidence="5">RNA methyltransferase</fullName>
    </submittedName>
</protein>
<dbReference type="GO" id="GO:0003723">
    <property type="term" value="F:RNA binding"/>
    <property type="evidence" value="ECO:0007669"/>
    <property type="project" value="InterPro"/>
</dbReference>